<protein>
    <recommendedName>
        <fullName evidence="2">DUF2284 domain-containing protein</fullName>
    </recommendedName>
</protein>
<accession>A0A0F9EUC9</accession>
<dbReference type="EMBL" id="LAZR01023664">
    <property type="protein sequence ID" value="KKL77733.1"/>
    <property type="molecule type" value="Genomic_DNA"/>
</dbReference>
<gene>
    <name evidence="1" type="ORF">LCGC14_2031950</name>
</gene>
<evidence type="ECO:0008006" key="2">
    <source>
        <dbReference type="Google" id="ProtNLM"/>
    </source>
</evidence>
<dbReference type="AlphaFoldDB" id="A0A0F9EUC9"/>
<organism evidence="1">
    <name type="scientific">marine sediment metagenome</name>
    <dbReference type="NCBI Taxonomy" id="412755"/>
    <lineage>
        <taxon>unclassified sequences</taxon>
        <taxon>metagenomes</taxon>
        <taxon>ecological metagenomes</taxon>
    </lineage>
</organism>
<evidence type="ECO:0000313" key="1">
    <source>
        <dbReference type="EMBL" id="KKL77733.1"/>
    </source>
</evidence>
<proteinExistence type="predicted"/>
<reference evidence="1" key="1">
    <citation type="journal article" date="2015" name="Nature">
        <title>Complex archaea that bridge the gap between prokaryotes and eukaryotes.</title>
        <authorList>
            <person name="Spang A."/>
            <person name="Saw J.H."/>
            <person name="Jorgensen S.L."/>
            <person name="Zaremba-Niedzwiedzka K."/>
            <person name="Martijn J."/>
            <person name="Lind A.E."/>
            <person name="van Eijk R."/>
            <person name="Schleper C."/>
            <person name="Guy L."/>
            <person name="Ettema T.J."/>
        </authorList>
    </citation>
    <scope>NUCLEOTIDE SEQUENCE</scope>
</reference>
<comment type="caution">
    <text evidence="1">The sequence shown here is derived from an EMBL/GenBank/DDBJ whole genome shotgun (WGS) entry which is preliminary data.</text>
</comment>
<sequence length="155" mass="17879">MAIMKQVTRLHINHRAREWCKLPYPGHRYGCPNYDRKEVCPPQAPLIEDFFNLNKPLLLIAIKFDLANHVRRMRVLHPEWTDRQARCVLYWQSGVNNDLKIAALQLCNKRPELTYTLLPEAMGVNVLTTALDAGIPVKIKPIDIVYKIALLGEPK</sequence>
<name>A0A0F9EUC9_9ZZZZ</name>